<keyword evidence="3" id="KW-1185">Reference proteome</keyword>
<protein>
    <submittedName>
        <fullName evidence="2">Uncharacterized protein</fullName>
    </submittedName>
</protein>
<evidence type="ECO:0000256" key="1">
    <source>
        <dbReference type="SAM" id="MobiDB-lite"/>
    </source>
</evidence>
<dbReference type="AlphaFoldDB" id="A0A195DYZ2"/>
<gene>
    <name evidence="2" type="ORF">ALC57_09596</name>
</gene>
<feature type="region of interest" description="Disordered" evidence="1">
    <location>
        <begin position="44"/>
        <end position="65"/>
    </location>
</feature>
<dbReference type="EMBL" id="KQ980044">
    <property type="protein sequence ID" value="KYN18088.1"/>
    <property type="molecule type" value="Genomic_DNA"/>
</dbReference>
<evidence type="ECO:0000313" key="2">
    <source>
        <dbReference type="EMBL" id="KYN18088.1"/>
    </source>
</evidence>
<name>A0A195DYZ2_9HYME</name>
<sequence>KRIDSTRRPYCIHTYIDSDRMSVTANDDENDDSKMRFLTRSANGKARTIWHSDTSPEKRLTKART</sequence>
<organism evidence="2 3">
    <name type="scientific">Trachymyrmex cornetzi</name>
    <dbReference type="NCBI Taxonomy" id="471704"/>
    <lineage>
        <taxon>Eukaryota</taxon>
        <taxon>Metazoa</taxon>
        <taxon>Ecdysozoa</taxon>
        <taxon>Arthropoda</taxon>
        <taxon>Hexapoda</taxon>
        <taxon>Insecta</taxon>
        <taxon>Pterygota</taxon>
        <taxon>Neoptera</taxon>
        <taxon>Endopterygota</taxon>
        <taxon>Hymenoptera</taxon>
        <taxon>Apocrita</taxon>
        <taxon>Aculeata</taxon>
        <taxon>Formicoidea</taxon>
        <taxon>Formicidae</taxon>
        <taxon>Myrmicinae</taxon>
        <taxon>Trachymyrmex</taxon>
    </lineage>
</organism>
<evidence type="ECO:0000313" key="3">
    <source>
        <dbReference type="Proteomes" id="UP000078492"/>
    </source>
</evidence>
<feature type="compositionally biased region" description="Basic and acidic residues" evidence="1">
    <location>
        <begin position="54"/>
        <end position="65"/>
    </location>
</feature>
<feature type="non-terminal residue" evidence="2">
    <location>
        <position position="1"/>
    </location>
</feature>
<reference evidence="2 3" key="1">
    <citation type="submission" date="2015-09" db="EMBL/GenBank/DDBJ databases">
        <title>Trachymyrmex cornetzi WGS genome.</title>
        <authorList>
            <person name="Nygaard S."/>
            <person name="Hu H."/>
            <person name="Boomsma J."/>
            <person name="Zhang G."/>
        </authorList>
    </citation>
    <scope>NUCLEOTIDE SEQUENCE [LARGE SCALE GENOMIC DNA]</scope>
    <source>
        <strain evidence="2">Tcor2-1</strain>
        <tissue evidence="2">Whole body</tissue>
    </source>
</reference>
<accession>A0A195DYZ2</accession>
<dbReference type="Proteomes" id="UP000078492">
    <property type="component" value="Unassembled WGS sequence"/>
</dbReference>
<proteinExistence type="predicted"/>